<dbReference type="Proteomes" id="UP000030564">
    <property type="component" value="Unassembled WGS sequence"/>
</dbReference>
<sequence length="658" mass="74775">MRQKTGPLRPSPTTDSPDTSTSRSAAYDRPIDLDSRLPGRVRPDGSNEPPGINPDGPHSSTARVEPGVTITQMPETQTPRPRTATSPLEPYLQSVDASLSHDADGLKIHKGRKFADIANEDGSATGLTVMVAFHELMKAYRARLPSERMPSGPALYRVADSNVWSLKKPIEYYDPMHFASSHTADARGYFSVHEHLAIERSGPYGKWFEFRVVKRDAGFAFADEHRRLIRVDPNEARGDTSVPLKLAHWSDGDIWNAYRLEGAQALVFRTEAEILGTAPDWATRFNEPDAHKFLSDSSRWSYPHKSETERAQILRSYNLSLAQQNRLRQDMEHGRFPDWAEQHKRLTQNPLDDSRFEQIAEELEPFILKMRNEGENQDFDSHPVEQRYEESFLKSYLEHAGYKRNKHDYLYRTDIPAMFRADLRTPFELARDKRLVKLRGNPSDSTTKSAFSSTFGAANALSYMEFDYYSNPRHYNSQANRYPGHFSDSDSSSGYRHNSAEESDTSFEMDDSRDYPLLRRKQTLGFLYVIDTRGIEVVPRVENIYLNDKDFDGDTLEGRISMPTRGISAERIWLVKSDLSLAARVEDILRQAGDNAEAIEKATWAGTDGGDVYYYGATAYDKLIDQIAQFGGVVLKLPKGKNTYANDVTWPVAEHYRA</sequence>
<feature type="compositionally biased region" description="Basic and acidic residues" evidence="1">
    <location>
        <begin position="29"/>
        <end position="45"/>
    </location>
</feature>
<protein>
    <submittedName>
        <fullName evidence="2">Uncharacterized protein</fullName>
    </submittedName>
</protein>
<dbReference type="OrthoDB" id="7026620at2"/>
<proteinExistence type="predicted"/>
<evidence type="ECO:0000256" key="1">
    <source>
        <dbReference type="SAM" id="MobiDB-lite"/>
    </source>
</evidence>
<gene>
    <name evidence="2" type="ORF">NZ35_11175</name>
</gene>
<evidence type="ECO:0000313" key="3">
    <source>
        <dbReference type="Proteomes" id="UP000030564"/>
    </source>
</evidence>
<dbReference type="PATRIC" id="fig|587753.9.peg.5475"/>
<comment type="caution">
    <text evidence="2">The sequence shown here is derived from an EMBL/GenBank/DDBJ whole genome shotgun (WGS) entry which is preliminary data.</text>
</comment>
<name>A0A0A6DBU2_9PSED</name>
<feature type="region of interest" description="Disordered" evidence="1">
    <location>
        <begin position="480"/>
        <end position="510"/>
    </location>
</feature>
<feature type="compositionally biased region" description="Low complexity" evidence="1">
    <location>
        <begin position="11"/>
        <end position="24"/>
    </location>
</feature>
<accession>A0A0A6DBU2</accession>
<organism evidence="2 3">
    <name type="scientific">Pseudomonas chlororaphis</name>
    <dbReference type="NCBI Taxonomy" id="587753"/>
    <lineage>
        <taxon>Bacteria</taxon>
        <taxon>Pseudomonadati</taxon>
        <taxon>Pseudomonadota</taxon>
        <taxon>Gammaproteobacteria</taxon>
        <taxon>Pseudomonadales</taxon>
        <taxon>Pseudomonadaceae</taxon>
        <taxon>Pseudomonas</taxon>
    </lineage>
</organism>
<dbReference type="EMBL" id="JSFK01000006">
    <property type="protein sequence ID" value="KHA73278.1"/>
    <property type="molecule type" value="Genomic_DNA"/>
</dbReference>
<feature type="region of interest" description="Disordered" evidence="1">
    <location>
        <begin position="1"/>
        <end position="63"/>
    </location>
</feature>
<evidence type="ECO:0000313" key="2">
    <source>
        <dbReference type="EMBL" id="KHA73278.1"/>
    </source>
</evidence>
<dbReference type="AlphaFoldDB" id="A0A0A6DBU2"/>
<reference evidence="2 3" key="1">
    <citation type="submission" date="2014-10" db="EMBL/GenBank/DDBJ databases">
        <title>Draft genome sequence of Pseudomonas chlororaphis EA105.</title>
        <authorList>
            <person name="McCully L.M."/>
            <person name="Bitzer A.S."/>
            <person name="Spence C."/>
            <person name="Bais H."/>
            <person name="Silby M.W."/>
        </authorList>
    </citation>
    <scope>NUCLEOTIDE SEQUENCE [LARGE SCALE GENOMIC DNA]</scope>
    <source>
        <strain evidence="2 3">EA105</strain>
    </source>
</reference>